<evidence type="ECO:0000256" key="1">
    <source>
        <dbReference type="ARBA" id="ARBA00004651"/>
    </source>
</evidence>
<dbReference type="PANTHER" id="PTHR30250:SF26">
    <property type="entry name" value="PSMA PROTEIN"/>
    <property type="match status" value="1"/>
</dbReference>
<dbReference type="GO" id="GO:0005886">
    <property type="term" value="C:plasma membrane"/>
    <property type="evidence" value="ECO:0007669"/>
    <property type="project" value="UniProtKB-SubCell"/>
</dbReference>
<keyword evidence="4 6" id="KW-1133">Transmembrane helix</keyword>
<dbReference type="AlphaFoldDB" id="A0A174QLC2"/>
<feature type="transmembrane region" description="Helical" evidence="6">
    <location>
        <begin position="465"/>
        <end position="486"/>
    </location>
</feature>
<sequence length="505" mass="57373">MAISENNKRIAKNTLFLYVRMLLIMGVNLYTVRAVLNLLGVVDYGIYNVVGGVVTLFSFISGTLTTSSQRYFSIELARENIKALQKIFCLNVTVFAIIILGIIILAETVGLWFVNVQMTIPENRLLAANIVYQFSILAFGFQMFSIPYNALIVAHEKMGAFAYIGIIEVILKLVVVFTLTITGSDKLILYGILMSLMALLITNIYRVYCRTHFVESKFFFYWNRTEATELMSFSGWHFLGTMAVVVRGQGINLLINLFFNPAINAARAIAFQIDAAVGQLSNNFFVAVKPQIYKYYSKGELVELHNLILRSTIMCFFLVSLLVFPVIFNTSFILHIWLKNVPDYCIIFTQLVLVNSLIDSTSGPTIAPALATGRIKKYELIIAFLIGLNLPISYLLLKFGEKPEITVVVSIVLSVITALSRAFLLKNIIKMPVRNYFKLFTKLILVSLISFSILQYVFIDMEDSWFKLIVMSFFSTLLLLLIYYFIIIDSIDRERIINFIKTKIN</sequence>
<feature type="transmembrane region" description="Helical" evidence="6">
    <location>
        <begin position="307"/>
        <end position="328"/>
    </location>
</feature>
<gene>
    <name evidence="7" type="ORF">ERS852557_01431</name>
</gene>
<keyword evidence="5 6" id="KW-0472">Membrane</keyword>
<name>A0A174QLC2_BACT4</name>
<evidence type="ECO:0000256" key="5">
    <source>
        <dbReference type="ARBA" id="ARBA00023136"/>
    </source>
</evidence>
<evidence type="ECO:0000313" key="7">
    <source>
        <dbReference type="EMBL" id="CUP72566.1"/>
    </source>
</evidence>
<keyword evidence="3 6" id="KW-0812">Transmembrane</keyword>
<evidence type="ECO:0000313" key="8">
    <source>
        <dbReference type="Proteomes" id="UP000095541"/>
    </source>
</evidence>
<feature type="transmembrane region" description="Helical" evidence="6">
    <location>
        <begin position="44"/>
        <end position="66"/>
    </location>
</feature>
<evidence type="ECO:0000256" key="6">
    <source>
        <dbReference type="SAM" id="Phobius"/>
    </source>
</evidence>
<dbReference type="EMBL" id="CZBI01000002">
    <property type="protein sequence ID" value="CUP72566.1"/>
    <property type="molecule type" value="Genomic_DNA"/>
</dbReference>
<feature type="transmembrane region" description="Helical" evidence="6">
    <location>
        <begin position="405"/>
        <end position="424"/>
    </location>
</feature>
<keyword evidence="2" id="KW-1003">Cell membrane</keyword>
<organism evidence="7 8">
    <name type="scientific">Bacteroides thetaiotaomicron</name>
    <dbReference type="NCBI Taxonomy" id="818"/>
    <lineage>
        <taxon>Bacteria</taxon>
        <taxon>Pseudomonadati</taxon>
        <taxon>Bacteroidota</taxon>
        <taxon>Bacteroidia</taxon>
        <taxon>Bacteroidales</taxon>
        <taxon>Bacteroidaceae</taxon>
        <taxon>Bacteroides</taxon>
    </lineage>
</organism>
<feature type="transmembrane region" description="Helical" evidence="6">
    <location>
        <begin position="160"/>
        <end position="181"/>
    </location>
</feature>
<evidence type="ECO:0000256" key="2">
    <source>
        <dbReference type="ARBA" id="ARBA00022475"/>
    </source>
</evidence>
<feature type="transmembrane region" description="Helical" evidence="6">
    <location>
        <begin position="126"/>
        <end position="148"/>
    </location>
</feature>
<feature type="transmembrane region" description="Helical" evidence="6">
    <location>
        <begin position="436"/>
        <end position="459"/>
    </location>
</feature>
<feature type="transmembrane region" description="Helical" evidence="6">
    <location>
        <begin position="187"/>
        <end position="208"/>
    </location>
</feature>
<feature type="transmembrane region" description="Helical" evidence="6">
    <location>
        <begin position="87"/>
        <end position="114"/>
    </location>
</feature>
<dbReference type="InterPro" id="IPR050833">
    <property type="entry name" value="Poly_Biosynth_Transport"/>
</dbReference>
<reference evidence="7 8" key="1">
    <citation type="submission" date="2015-09" db="EMBL/GenBank/DDBJ databases">
        <authorList>
            <consortium name="Pathogen Informatics"/>
        </authorList>
    </citation>
    <scope>NUCLEOTIDE SEQUENCE [LARGE SCALE GENOMIC DNA]</scope>
    <source>
        <strain evidence="7 8">2789STDY5834945</strain>
    </source>
</reference>
<protein>
    <submittedName>
        <fullName evidence="7">Transmembrane protein</fullName>
    </submittedName>
</protein>
<feature type="transmembrane region" description="Helical" evidence="6">
    <location>
        <begin position="15"/>
        <end position="32"/>
    </location>
</feature>
<dbReference type="RefSeq" id="WP_070102974.1">
    <property type="nucleotide sequence ID" value="NZ_CZBI01000002.1"/>
</dbReference>
<evidence type="ECO:0000256" key="3">
    <source>
        <dbReference type="ARBA" id="ARBA00022692"/>
    </source>
</evidence>
<evidence type="ECO:0000256" key="4">
    <source>
        <dbReference type="ARBA" id="ARBA00022989"/>
    </source>
</evidence>
<comment type="subcellular location">
    <subcellularLocation>
        <location evidence="1">Cell membrane</location>
        <topology evidence="1">Multi-pass membrane protein</topology>
    </subcellularLocation>
</comment>
<dbReference type="PANTHER" id="PTHR30250">
    <property type="entry name" value="PST FAMILY PREDICTED COLANIC ACID TRANSPORTER"/>
    <property type="match status" value="1"/>
</dbReference>
<feature type="transmembrane region" description="Helical" evidence="6">
    <location>
        <begin position="378"/>
        <end position="399"/>
    </location>
</feature>
<dbReference type="Proteomes" id="UP000095541">
    <property type="component" value="Unassembled WGS sequence"/>
</dbReference>
<proteinExistence type="predicted"/>
<accession>A0A174QLC2</accession>